<dbReference type="KEGG" id="psl:Psta_2153"/>
<evidence type="ECO:0000256" key="4">
    <source>
        <dbReference type="ARBA" id="ARBA00022670"/>
    </source>
</evidence>
<keyword evidence="14" id="KW-1185">Reference proteome</keyword>
<feature type="region of interest" description="Disordered" evidence="10">
    <location>
        <begin position="1"/>
        <end position="32"/>
    </location>
</feature>
<keyword evidence="5 11" id="KW-0812">Transmembrane</keyword>
<dbReference type="EMBL" id="CP001848">
    <property type="protein sequence ID" value="ADB16826.1"/>
    <property type="molecule type" value="Genomic_DNA"/>
</dbReference>
<evidence type="ECO:0000256" key="8">
    <source>
        <dbReference type="ARBA" id="ARBA00022989"/>
    </source>
</evidence>
<feature type="transmembrane region" description="Helical" evidence="11">
    <location>
        <begin position="336"/>
        <end position="355"/>
    </location>
</feature>
<evidence type="ECO:0000256" key="11">
    <source>
        <dbReference type="SAM" id="Phobius"/>
    </source>
</evidence>
<evidence type="ECO:0000256" key="9">
    <source>
        <dbReference type="ARBA" id="ARBA00023136"/>
    </source>
</evidence>
<accession>D2R1V7</accession>
<evidence type="ECO:0000256" key="7">
    <source>
        <dbReference type="ARBA" id="ARBA00022946"/>
    </source>
</evidence>
<dbReference type="PANTHER" id="PTHR31412:SF0">
    <property type="entry name" value="ZINC METALLOPROTEASE EGY1, CHLOROPLASTIC-RELATED"/>
    <property type="match status" value="1"/>
</dbReference>
<dbReference type="CDD" id="cd06160">
    <property type="entry name" value="S2P-M50_like_2"/>
    <property type="match status" value="1"/>
</dbReference>
<gene>
    <name evidence="13" type="ordered locus">Psta_2153</name>
</gene>
<dbReference type="PANTHER" id="PTHR31412">
    <property type="entry name" value="ZINC METALLOPROTEASE EGY1"/>
    <property type="match status" value="1"/>
</dbReference>
<dbReference type="Pfam" id="PF02163">
    <property type="entry name" value="Peptidase_M50"/>
    <property type="match status" value="1"/>
</dbReference>
<evidence type="ECO:0000313" key="14">
    <source>
        <dbReference type="Proteomes" id="UP000001887"/>
    </source>
</evidence>
<keyword evidence="9 11" id="KW-0472">Membrane</keyword>
<evidence type="ECO:0000259" key="12">
    <source>
        <dbReference type="Pfam" id="PF02163"/>
    </source>
</evidence>
<dbReference type="InterPro" id="IPR008915">
    <property type="entry name" value="Peptidase_M50"/>
</dbReference>
<comment type="similarity">
    <text evidence="3">Belongs to the peptidase M50B family.</text>
</comment>
<feature type="domain" description="Peptidase M50" evidence="12">
    <location>
        <begin position="123"/>
        <end position="284"/>
    </location>
</feature>
<keyword evidence="7" id="KW-0809">Transit peptide</keyword>
<feature type="transmembrane region" description="Helical" evidence="11">
    <location>
        <begin position="59"/>
        <end position="79"/>
    </location>
</feature>
<evidence type="ECO:0000256" key="6">
    <source>
        <dbReference type="ARBA" id="ARBA00022801"/>
    </source>
</evidence>
<protein>
    <submittedName>
        <fullName evidence="13">Peptidase M50</fullName>
    </submittedName>
</protein>
<feature type="transmembrane region" description="Helical" evidence="11">
    <location>
        <begin position="152"/>
        <end position="171"/>
    </location>
</feature>
<feature type="transmembrane region" description="Helical" evidence="11">
    <location>
        <begin position="183"/>
        <end position="202"/>
    </location>
</feature>
<comment type="subcellular location">
    <subcellularLocation>
        <location evidence="2">Membrane</location>
        <topology evidence="2">Multi-pass membrane protein</topology>
    </subcellularLocation>
</comment>
<evidence type="ECO:0000256" key="5">
    <source>
        <dbReference type="ARBA" id="ARBA00022692"/>
    </source>
</evidence>
<dbReference type="eggNOG" id="COG1994">
    <property type="taxonomic scope" value="Bacteria"/>
</dbReference>
<evidence type="ECO:0000256" key="3">
    <source>
        <dbReference type="ARBA" id="ARBA00007931"/>
    </source>
</evidence>
<evidence type="ECO:0000256" key="2">
    <source>
        <dbReference type="ARBA" id="ARBA00004141"/>
    </source>
</evidence>
<evidence type="ECO:0000256" key="1">
    <source>
        <dbReference type="ARBA" id="ARBA00001947"/>
    </source>
</evidence>
<keyword evidence="8 11" id="KW-1133">Transmembrane helix</keyword>
<dbReference type="GO" id="GO:0008233">
    <property type="term" value="F:peptidase activity"/>
    <property type="evidence" value="ECO:0007669"/>
    <property type="project" value="UniProtKB-KW"/>
</dbReference>
<dbReference type="OrthoDB" id="9774391at2"/>
<feature type="transmembrane region" description="Helical" evidence="11">
    <location>
        <begin position="286"/>
        <end position="316"/>
    </location>
</feature>
<dbReference type="Proteomes" id="UP000001887">
    <property type="component" value="Chromosome"/>
</dbReference>
<sequence length="356" mass="39297">MMKSLSSSTEVQDETPPTGEAETSLAPSSPATSAELAVEDGVEYATNSKRSAPTRPVRLRLPIILFLLTCVSTFFAGTTRWMPQETIARCFVDTMTGRPIEGMDLTPVRRAVLAHWDDGLIYMLCMLGILFTHEMGHFAFAVYYRIRASLPFFIPMPIAPIGTMGAVIALEAHRANRREIFDLGLAGPIAGLIVALPILWYGSQNLDLQQPPSGGVNLDLPLAARWMITATTEATEQVTSVSIGQVNPFFMAGWAGLFFTGLNMMPVSQLDGGHVTYGLFGRYAHWIARIFMVLVFAYISYTLQFQWMLMAILVLMLGTDHPPSSDDSVAMGWHRWLIGLLSLAIPILCFAPRAWF</sequence>
<dbReference type="GO" id="GO:0016020">
    <property type="term" value="C:membrane"/>
    <property type="evidence" value="ECO:0007669"/>
    <property type="project" value="UniProtKB-SubCell"/>
</dbReference>
<dbReference type="STRING" id="530564.Psta_2153"/>
<keyword evidence="6" id="KW-0378">Hydrolase</keyword>
<feature type="compositionally biased region" description="Low complexity" evidence="10">
    <location>
        <begin position="21"/>
        <end position="32"/>
    </location>
</feature>
<comment type="cofactor">
    <cofactor evidence="1">
        <name>Zn(2+)</name>
        <dbReference type="ChEBI" id="CHEBI:29105"/>
    </cofactor>
</comment>
<proteinExistence type="inferred from homology"/>
<dbReference type="AlphaFoldDB" id="D2R1V7"/>
<reference evidence="13 14" key="1">
    <citation type="journal article" date="2009" name="Stand. Genomic Sci.">
        <title>Complete genome sequence of Pirellula staleyi type strain (ATCC 27377).</title>
        <authorList>
            <person name="Clum A."/>
            <person name="Tindall B.J."/>
            <person name="Sikorski J."/>
            <person name="Ivanova N."/>
            <person name="Mavrommatis K."/>
            <person name="Lucas S."/>
            <person name="Glavina del Rio T."/>
            <person name="Nolan M."/>
            <person name="Chen F."/>
            <person name="Tice H."/>
            <person name="Pitluck S."/>
            <person name="Cheng J.F."/>
            <person name="Chertkov O."/>
            <person name="Brettin T."/>
            <person name="Han C."/>
            <person name="Detter J.C."/>
            <person name="Kuske C."/>
            <person name="Bruce D."/>
            <person name="Goodwin L."/>
            <person name="Ovchinikova G."/>
            <person name="Pati A."/>
            <person name="Mikhailova N."/>
            <person name="Chen A."/>
            <person name="Palaniappan K."/>
            <person name="Land M."/>
            <person name="Hauser L."/>
            <person name="Chang Y.J."/>
            <person name="Jeffries C.D."/>
            <person name="Chain P."/>
            <person name="Rohde M."/>
            <person name="Goker M."/>
            <person name="Bristow J."/>
            <person name="Eisen J.A."/>
            <person name="Markowitz V."/>
            <person name="Hugenholtz P."/>
            <person name="Kyrpides N.C."/>
            <person name="Klenk H.P."/>
            <person name="Lapidus A."/>
        </authorList>
    </citation>
    <scope>NUCLEOTIDE SEQUENCE [LARGE SCALE GENOMIC DNA]</scope>
    <source>
        <strain evidence="14">ATCC 27377 / DSM 6068 / ICPB 4128</strain>
    </source>
</reference>
<dbReference type="GO" id="GO:0006508">
    <property type="term" value="P:proteolysis"/>
    <property type="evidence" value="ECO:0007669"/>
    <property type="project" value="UniProtKB-KW"/>
</dbReference>
<feature type="compositionally biased region" description="Polar residues" evidence="10">
    <location>
        <begin position="1"/>
        <end position="10"/>
    </location>
</feature>
<evidence type="ECO:0000313" key="13">
    <source>
        <dbReference type="EMBL" id="ADB16826.1"/>
    </source>
</evidence>
<keyword evidence="4" id="KW-0645">Protease</keyword>
<evidence type="ECO:0000256" key="10">
    <source>
        <dbReference type="SAM" id="MobiDB-lite"/>
    </source>
</evidence>
<name>D2R1V7_PIRSD</name>
<dbReference type="HOGENOM" id="CLU_028221_0_0_0"/>
<dbReference type="InterPro" id="IPR044838">
    <property type="entry name" value="EGY1-like"/>
</dbReference>
<feature type="transmembrane region" description="Helical" evidence="11">
    <location>
        <begin position="119"/>
        <end position="146"/>
    </location>
</feature>
<organism evidence="13 14">
    <name type="scientific">Pirellula staleyi (strain ATCC 27377 / DSM 6068 / ICPB 4128)</name>
    <name type="common">Pirella staleyi</name>
    <dbReference type="NCBI Taxonomy" id="530564"/>
    <lineage>
        <taxon>Bacteria</taxon>
        <taxon>Pseudomonadati</taxon>
        <taxon>Planctomycetota</taxon>
        <taxon>Planctomycetia</taxon>
        <taxon>Pirellulales</taxon>
        <taxon>Pirellulaceae</taxon>
        <taxon>Pirellula</taxon>
    </lineage>
</organism>